<proteinExistence type="predicted"/>
<dbReference type="AlphaFoldDB" id="A0AA35RFQ3"/>
<dbReference type="PANTHER" id="PTHR46623:SF6">
    <property type="entry name" value="ALPHA_BETA-HYDROLASES SUPERFAMILY PROTEIN"/>
    <property type="match status" value="1"/>
</dbReference>
<dbReference type="PANTHER" id="PTHR46623">
    <property type="entry name" value="CARBOXYMETHYLENEBUTENOLIDASE-RELATED"/>
    <property type="match status" value="1"/>
</dbReference>
<sequence>MGNFGEDDANPTPADVAQIETALTAAGVTHDFKMYSGAGHGFNCDERPDYRADSAADALARTLGWFDNYVKS</sequence>
<organism evidence="2 3">
    <name type="scientific">Geodia barretti</name>
    <name type="common">Barrett's horny sponge</name>
    <dbReference type="NCBI Taxonomy" id="519541"/>
    <lineage>
        <taxon>Eukaryota</taxon>
        <taxon>Metazoa</taxon>
        <taxon>Porifera</taxon>
        <taxon>Demospongiae</taxon>
        <taxon>Heteroscleromorpha</taxon>
        <taxon>Tetractinellida</taxon>
        <taxon>Astrophorina</taxon>
        <taxon>Geodiidae</taxon>
        <taxon>Geodia</taxon>
    </lineage>
</organism>
<dbReference type="InterPro" id="IPR029058">
    <property type="entry name" value="AB_hydrolase_fold"/>
</dbReference>
<evidence type="ECO:0000313" key="3">
    <source>
        <dbReference type="Proteomes" id="UP001174909"/>
    </source>
</evidence>
<gene>
    <name evidence="2" type="ORF">GBAR_LOCUS6987</name>
</gene>
<reference evidence="2" key="1">
    <citation type="submission" date="2023-03" db="EMBL/GenBank/DDBJ databases">
        <authorList>
            <person name="Steffen K."/>
            <person name="Cardenas P."/>
        </authorList>
    </citation>
    <scope>NUCLEOTIDE SEQUENCE</scope>
</reference>
<feature type="domain" description="Dienelactone hydrolase" evidence="1">
    <location>
        <begin position="3"/>
        <end position="69"/>
    </location>
</feature>
<dbReference type="SUPFAM" id="SSF53474">
    <property type="entry name" value="alpha/beta-Hydrolases"/>
    <property type="match status" value="1"/>
</dbReference>
<name>A0AA35RFQ3_GEOBA</name>
<dbReference type="Gene3D" id="3.40.50.1820">
    <property type="entry name" value="alpha/beta hydrolase"/>
    <property type="match status" value="1"/>
</dbReference>
<evidence type="ECO:0000259" key="1">
    <source>
        <dbReference type="Pfam" id="PF01738"/>
    </source>
</evidence>
<dbReference type="InterPro" id="IPR051049">
    <property type="entry name" value="Dienelactone_hydrolase-like"/>
</dbReference>
<dbReference type="EMBL" id="CASHTH010001051">
    <property type="protein sequence ID" value="CAI8010648.1"/>
    <property type="molecule type" value="Genomic_DNA"/>
</dbReference>
<comment type="caution">
    <text evidence="2">The sequence shown here is derived from an EMBL/GenBank/DDBJ whole genome shotgun (WGS) entry which is preliminary data.</text>
</comment>
<dbReference type="InterPro" id="IPR002925">
    <property type="entry name" value="Dienelactn_hydro"/>
</dbReference>
<dbReference type="GO" id="GO:0016787">
    <property type="term" value="F:hydrolase activity"/>
    <property type="evidence" value="ECO:0007669"/>
    <property type="project" value="InterPro"/>
</dbReference>
<dbReference type="Proteomes" id="UP001174909">
    <property type="component" value="Unassembled WGS sequence"/>
</dbReference>
<evidence type="ECO:0000313" key="2">
    <source>
        <dbReference type="EMBL" id="CAI8010648.1"/>
    </source>
</evidence>
<dbReference type="Pfam" id="PF01738">
    <property type="entry name" value="DLH"/>
    <property type="match status" value="1"/>
</dbReference>
<keyword evidence="3" id="KW-1185">Reference proteome</keyword>
<accession>A0AA35RFQ3</accession>
<protein>
    <submittedName>
        <fullName evidence="2">Carboxymethylenebutenolidase</fullName>
    </submittedName>
</protein>